<sequence length="71" mass="7843">MARYLAEGFGARWAVPVVSAPEHVPAYTPMQVWIGTAVVLVIVVATLAAIGWMILRGRVAQHSRHRAHRRS</sequence>
<accession>A0A378WW06</accession>
<protein>
    <recommendedName>
        <fullName evidence="4">Transmembrane protein</fullName>
    </recommendedName>
</protein>
<keyword evidence="1" id="KW-0812">Transmembrane</keyword>
<organism evidence="2 3">
    <name type="scientific">Nocardia africana</name>
    <dbReference type="NCBI Taxonomy" id="134964"/>
    <lineage>
        <taxon>Bacteria</taxon>
        <taxon>Bacillati</taxon>
        <taxon>Actinomycetota</taxon>
        <taxon>Actinomycetes</taxon>
        <taxon>Mycobacteriales</taxon>
        <taxon>Nocardiaceae</taxon>
        <taxon>Nocardia</taxon>
    </lineage>
</organism>
<evidence type="ECO:0008006" key="4">
    <source>
        <dbReference type="Google" id="ProtNLM"/>
    </source>
</evidence>
<keyword evidence="1" id="KW-0472">Membrane</keyword>
<keyword evidence="1" id="KW-1133">Transmembrane helix</keyword>
<reference evidence="2 3" key="1">
    <citation type="submission" date="2018-06" db="EMBL/GenBank/DDBJ databases">
        <authorList>
            <consortium name="Pathogen Informatics"/>
            <person name="Doyle S."/>
        </authorList>
    </citation>
    <scope>NUCLEOTIDE SEQUENCE [LARGE SCALE GENOMIC DNA]</scope>
    <source>
        <strain evidence="2 3">NCTC13184</strain>
    </source>
</reference>
<evidence type="ECO:0000313" key="3">
    <source>
        <dbReference type="Proteomes" id="UP000255082"/>
    </source>
</evidence>
<dbReference type="RefSeq" id="WP_062965226.1">
    <property type="nucleotide sequence ID" value="NZ_JAJFOE010000001.1"/>
</dbReference>
<name>A0A378WW06_9NOCA</name>
<evidence type="ECO:0000313" key="2">
    <source>
        <dbReference type="EMBL" id="SUA44805.1"/>
    </source>
</evidence>
<feature type="transmembrane region" description="Helical" evidence="1">
    <location>
        <begin position="32"/>
        <end position="55"/>
    </location>
</feature>
<gene>
    <name evidence="2" type="ORF">NCTC13184_03325</name>
</gene>
<evidence type="ECO:0000256" key="1">
    <source>
        <dbReference type="SAM" id="Phobius"/>
    </source>
</evidence>
<dbReference type="EMBL" id="UGRU01000001">
    <property type="protein sequence ID" value="SUA44805.1"/>
    <property type="molecule type" value="Genomic_DNA"/>
</dbReference>
<dbReference type="AlphaFoldDB" id="A0A378WW06"/>
<dbReference type="Proteomes" id="UP000255082">
    <property type="component" value="Unassembled WGS sequence"/>
</dbReference>
<proteinExistence type="predicted"/>